<dbReference type="AlphaFoldDB" id="A0A0K9P2T8"/>
<evidence type="ECO:0000256" key="5">
    <source>
        <dbReference type="ARBA" id="ARBA00022989"/>
    </source>
</evidence>
<gene>
    <name evidence="12" type="ORF">ZOSMA_41G01320</name>
</gene>
<feature type="region of interest" description="Disordered" evidence="8">
    <location>
        <begin position="107"/>
        <end position="139"/>
    </location>
</feature>
<evidence type="ECO:0000256" key="3">
    <source>
        <dbReference type="ARBA" id="ARBA00022692"/>
    </source>
</evidence>
<feature type="compositionally biased region" description="Pro residues" evidence="8">
    <location>
        <begin position="108"/>
        <end position="119"/>
    </location>
</feature>
<dbReference type="GO" id="GO:1990538">
    <property type="term" value="F:xylan O-acetyltransferase activity"/>
    <property type="evidence" value="ECO:0007669"/>
    <property type="project" value="UniProtKB-ARBA"/>
</dbReference>
<evidence type="ECO:0000259" key="11">
    <source>
        <dbReference type="Pfam" id="PF14416"/>
    </source>
</evidence>
<evidence type="ECO:0000256" key="4">
    <source>
        <dbReference type="ARBA" id="ARBA00022968"/>
    </source>
</evidence>
<comment type="subcellular location">
    <subcellularLocation>
        <location evidence="1">Golgi apparatus membrane</location>
        <topology evidence="1">Single-pass type II membrane protein</topology>
    </subcellularLocation>
</comment>
<comment type="similarity">
    <text evidence="2">Belongs to the PC-esterase family. TBL subfamily.</text>
</comment>
<feature type="domain" description="Trichome birefringence-like C-terminal" evidence="10">
    <location>
        <begin position="281"/>
        <end position="566"/>
    </location>
</feature>
<keyword evidence="5 9" id="KW-1133">Transmembrane helix</keyword>
<proteinExistence type="inferred from homology"/>
<dbReference type="EMBL" id="LFYR01001258">
    <property type="protein sequence ID" value="KMZ63288.1"/>
    <property type="molecule type" value="Genomic_DNA"/>
</dbReference>
<protein>
    <submittedName>
        <fullName evidence="12">Uncharacterized protein</fullName>
    </submittedName>
</protein>
<dbReference type="PANTHER" id="PTHR32285">
    <property type="entry name" value="PROTEIN TRICHOME BIREFRINGENCE-LIKE 9-RELATED"/>
    <property type="match status" value="1"/>
</dbReference>
<dbReference type="GO" id="GO:0016413">
    <property type="term" value="F:O-acetyltransferase activity"/>
    <property type="evidence" value="ECO:0000318"/>
    <property type="project" value="GO_Central"/>
</dbReference>
<keyword evidence="3 9" id="KW-0812">Transmembrane</keyword>
<keyword evidence="4" id="KW-0735">Signal-anchor</keyword>
<name>A0A0K9P2T8_ZOSMR</name>
<evidence type="ECO:0000313" key="13">
    <source>
        <dbReference type="Proteomes" id="UP000036987"/>
    </source>
</evidence>
<feature type="compositionally biased region" description="Polar residues" evidence="8">
    <location>
        <begin position="120"/>
        <end position="139"/>
    </location>
</feature>
<keyword evidence="7 9" id="KW-0472">Membrane</keyword>
<dbReference type="InterPro" id="IPR025846">
    <property type="entry name" value="TBL_N"/>
</dbReference>
<dbReference type="InterPro" id="IPR026057">
    <property type="entry name" value="TBL_C"/>
</dbReference>
<evidence type="ECO:0000256" key="7">
    <source>
        <dbReference type="ARBA" id="ARBA00023136"/>
    </source>
</evidence>
<dbReference type="Proteomes" id="UP000036987">
    <property type="component" value="Unassembled WGS sequence"/>
</dbReference>
<dbReference type="Pfam" id="PF14416">
    <property type="entry name" value="PMR5N"/>
    <property type="match status" value="1"/>
</dbReference>
<accession>A0A0K9P2T8</accession>
<keyword evidence="13" id="KW-1185">Reference proteome</keyword>
<keyword evidence="6" id="KW-0333">Golgi apparatus</keyword>
<dbReference type="STRING" id="29655.A0A0K9P2T8"/>
<evidence type="ECO:0000256" key="6">
    <source>
        <dbReference type="ARBA" id="ARBA00023034"/>
    </source>
</evidence>
<evidence type="ECO:0000256" key="9">
    <source>
        <dbReference type="SAM" id="Phobius"/>
    </source>
</evidence>
<evidence type="ECO:0000259" key="10">
    <source>
        <dbReference type="Pfam" id="PF13839"/>
    </source>
</evidence>
<dbReference type="OMA" id="YHELAVH"/>
<dbReference type="GO" id="GO:0005794">
    <property type="term" value="C:Golgi apparatus"/>
    <property type="evidence" value="ECO:0000318"/>
    <property type="project" value="GO_Central"/>
</dbReference>
<dbReference type="GO" id="GO:0000139">
    <property type="term" value="C:Golgi membrane"/>
    <property type="evidence" value="ECO:0007669"/>
    <property type="project" value="UniProtKB-SubCell"/>
</dbReference>
<evidence type="ECO:0000256" key="1">
    <source>
        <dbReference type="ARBA" id="ARBA00004323"/>
    </source>
</evidence>
<dbReference type="OrthoDB" id="630188at2759"/>
<feature type="transmembrane region" description="Helical" evidence="9">
    <location>
        <begin position="39"/>
        <end position="57"/>
    </location>
</feature>
<evidence type="ECO:0000256" key="8">
    <source>
        <dbReference type="SAM" id="MobiDB-lite"/>
    </source>
</evidence>
<sequence length="575" mass="65019">MGVVSLKSQQKVIGGSNGGITDSDVKGFLSTLTIRRTKLFTYGFMLAFVFCTAYIAFCPSGGAHSPWFGDLFTSTAPYRSQFSSFLSGFFSPLSNVSSSYSGAVRSPSPSPFVLSPPPSFTNKTGPLTPSSQNGDNNSTTQVFQASTPIVLANTTNNTSPLKSIASPPPPLFPSLTNRTGLPPANNESVKQVFKPPTPLVTGNITNNTSPAKSIASATKDWSVEIFKDCDIFYGNWVRDDSYPLYPQGSCGQIDESFNCFLNGRPDDSYQKLRWQPYGCNIPRLNPRDLLERLRKKRLVFVGDSLNRNMWESLVCILKNFVKDQNKAYEVTGHRQFRSKGSYSFYFKDYDCSVEFFQSHFLVQEWEMADTNGSKTETLRLDIISRTASKYKDADIIIFNTGHWWTHEKTSKGKDYYQEGNRVYNDLSVVDAYRKALKTWAKWIDYNINPKKSHVFFRGFSANHFKGGRWNSGGQCDSETEPIKNDNYLSPYPWKMKVLESVLGAMKTKVSYLNITRMTDYRKDAHPSIYRKSKDSKDKTKSDLQFQDCSHWCLPGVPDSWNEVLYAQILVKQYPI</sequence>
<evidence type="ECO:0000313" key="12">
    <source>
        <dbReference type="EMBL" id="KMZ63288.1"/>
    </source>
</evidence>
<evidence type="ECO:0000256" key="2">
    <source>
        <dbReference type="ARBA" id="ARBA00007727"/>
    </source>
</evidence>
<organism evidence="12 13">
    <name type="scientific">Zostera marina</name>
    <name type="common">Eelgrass</name>
    <dbReference type="NCBI Taxonomy" id="29655"/>
    <lineage>
        <taxon>Eukaryota</taxon>
        <taxon>Viridiplantae</taxon>
        <taxon>Streptophyta</taxon>
        <taxon>Embryophyta</taxon>
        <taxon>Tracheophyta</taxon>
        <taxon>Spermatophyta</taxon>
        <taxon>Magnoliopsida</taxon>
        <taxon>Liliopsida</taxon>
        <taxon>Zosteraceae</taxon>
        <taxon>Zostera</taxon>
    </lineage>
</organism>
<dbReference type="Pfam" id="PF13839">
    <property type="entry name" value="PC-Esterase"/>
    <property type="match status" value="1"/>
</dbReference>
<reference evidence="13" key="1">
    <citation type="journal article" date="2016" name="Nature">
        <title>The genome of the seagrass Zostera marina reveals angiosperm adaptation to the sea.</title>
        <authorList>
            <person name="Olsen J.L."/>
            <person name="Rouze P."/>
            <person name="Verhelst B."/>
            <person name="Lin Y.-C."/>
            <person name="Bayer T."/>
            <person name="Collen J."/>
            <person name="Dattolo E."/>
            <person name="De Paoli E."/>
            <person name="Dittami S."/>
            <person name="Maumus F."/>
            <person name="Michel G."/>
            <person name="Kersting A."/>
            <person name="Lauritano C."/>
            <person name="Lohaus R."/>
            <person name="Toepel M."/>
            <person name="Tonon T."/>
            <person name="Vanneste K."/>
            <person name="Amirebrahimi M."/>
            <person name="Brakel J."/>
            <person name="Bostroem C."/>
            <person name="Chovatia M."/>
            <person name="Grimwood J."/>
            <person name="Jenkins J.W."/>
            <person name="Jueterbock A."/>
            <person name="Mraz A."/>
            <person name="Stam W.T."/>
            <person name="Tice H."/>
            <person name="Bornberg-Bauer E."/>
            <person name="Green P.J."/>
            <person name="Pearson G.A."/>
            <person name="Procaccini G."/>
            <person name="Duarte C.M."/>
            <person name="Schmutz J."/>
            <person name="Reusch T.B.H."/>
            <person name="Van de Peer Y."/>
        </authorList>
    </citation>
    <scope>NUCLEOTIDE SEQUENCE [LARGE SCALE GENOMIC DNA]</scope>
    <source>
        <strain evidence="13">cv. Finnish</strain>
    </source>
</reference>
<feature type="domain" description="Trichome birefringence-like N-terminal" evidence="11">
    <location>
        <begin position="228"/>
        <end position="280"/>
    </location>
</feature>
<comment type="caution">
    <text evidence="12">The sequence shown here is derived from an EMBL/GenBank/DDBJ whole genome shotgun (WGS) entry which is preliminary data.</text>
</comment>
<dbReference type="PANTHER" id="PTHR32285:SF22">
    <property type="entry name" value="PROTEIN TRICHOME BIREFRINGENCE"/>
    <property type="match status" value="1"/>
</dbReference>
<dbReference type="InterPro" id="IPR029962">
    <property type="entry name" value="TBL"/>
</dbReference>